<dbReference type="RefSeq" id="WP_069680438.1">
    <property type="nucleotide sequence ID" value="NZ_CP017253.2"/>
</dbReference>
<gene>
    <name evidence="1" type="ORF">BGI42_11395</name>
</gene>
<sequence>MLEIAIKNILDEVTGLEVTPVFGVGEGPFITYTIIPINGGVVKQSQCEVKIIESDFDNALELREKVLKKLDMEDREPSLVDHDIVLRSGLAGGGSLYNDSIQMWEVSCIFIIKWRCK</sequence>
<proteinExistence type="predicted"/>
<dbReference type="EMBL" id="CP017253">
    <property type="protein sequence ID" value="AOR24303.1"/>
    <property type="molecule type" value="Genomic_DNA"/>
</dbReference>
<protein>
    <recommendedName>
        <fullName evidence="3">DUF3168 domain-containing protein</fullName>
    </recommendedName>
</protein>
<evidence type="ECO:0000313" key="2">
    <source>
        <dbReference type="Proteomes" id="UP000094652"/>
    </source>
</evidence>
<dbReference type="STRING" id="394958.BGI42_11395"/>
<dbReference type="OrthoDB" id="1907412at2"/>
<evidence type="ECO:0000313" key="1">
    <source>
        <dbReference type="EMBL" id="AOR24303.1"/>
    </source>
</evidence>
<name>A0A1D7XLR2_9CLOT</name>
<dbReference type="AlphaFoldDB" id="A0A1D7XLR2"/>
<organism evidence="1 2">
    <name type="scientific">Clostridium taeniosporum</name>
    <dbReference type="NCBI Taxonomy" id="394958"/>
    <lineage>
        <taxon>Bacteria</taxon>
        <taxon>Bacillati</taxon>
        <taxon>Bacillota</taxon>
        <taxon>Clostridia</taxon>
        <taxon>Eubacteriales</taxon>
        <taxon>Clostridiaceae</taxon>
        <taxon>Clostridium</taxon>
    </lineage>
</organism>
<dbReference type="KEGG" id="ctae:BGI42_11395"/>
<evidence type="ECO:0008006" key="3">
    <source>
        <dbReference type="Google" id="ProtNLM"/>
    </source>
</evidence>
<reference evidence="2" key="1">
    <citation type="submission" date="2016-09" db="EMBL/GenBank/DDBJ databases">
        <title>Genomics of Clostridium taeniosporum, an organism which forms endospores with ribbon-like appendages.</title>
        <authorList>
            <person name="Walker J.R."/>
        </authorList>
    </citation>
    <scope>NUCLEOTIDE SEQUENCE [LARGE SCALE GENOMIC DNA]</scope>
    <source>
        <strain evidence="2">1/k</strain>
    </source>
</reference>
<accession>A0A1D7XLR2</accession>
<keyword evidence="2" id="KW-1185">Reference proteome</keyword>
<dbReference type="Proteomes" id="UP000094652">
    <property type="component" value="Chromosome"/>
</dbReference>